<name>A0A2M4DMR3_ANODA</name>
<accession>A0A2M4DMR3</accession>
<dbReference type="AlphaFoldDB" id="A0A2M4DMR3"/>
<keyword evidence="1" id="KW-0732">Signal</keyword>
<protein>
    <submittedName>
        <fullName evidence="2">Putative secreted protein</fullName>
    </submittedName>
</protein>
<organism evidence="2">
    <name type="scientific">Anopheles darlingi</name>
    <name type="common">Mosquito</name>
    <dbReference type="NCBI Taxonomy" id="43151"/>
    <lineage>
        <taxon>Eukaryota</taxon>
        <taxon>Metazoa</taxon>
        <taxon>Ecdysozoa</taxon>
        <taxon>Arthropoda</taxon>
        <taxon>Hexapoda</taxon>
        <taxon>Insecta</taxon>
        <taxon>Pterygota</taxon>
        <taxon>Neoptera</taxon>
        <taxon>Endopterygota</taxon>
        <taxon>Diptera</taxon>
        <taxon>Nematocera</taxon>
        <taxon>Culicoidea</taxon>
        <taxon>Culicidae</taxon>
        <taxon>Anophelinae</taxon>
        <taxon>Anopheles</taxon>
    </lineage>
</organism>
<proteinExistence type="predicted"/>
<feature type="chain" id="PRO_5014682500" evidence="1">
    <location>
        <begin position="29"/>
        <end position="75"/>
    </location>
</feature>
<dbReference type="EMBL" id="GGFL01014666">
    <property type="protein sequence ID" value="MBW78844.1"/>
    <property type="molecule type" value="Transcribed_RNA"/>
</dbReference>
<evidence type="ECO:0000256" key="1">
    <source>
        <dbReference type="SAM" id="SignalP"/>
    </source>
</evidence>
<feature type="signal peptide" evidence="1">
    <location>
        <begin position="1"/>
        <end position="28"/>
    </location>
</feature>
<sequence>MMGWGLLHPRALLLCLAHALHPIATVQAHVRCTASIGCQNKNGPLPEYPHQQQQQHFLLLRPSGGFDMASHGSTL</sequence>
<reference evidence="2" key="1">
    <citation type="submission" date="2018-01" db="EMBL/GenBank/DDBJ databases">
        <title>An insight into the sialome of Amazonian anophelines.</title>
        <authorList>
            <person name="Ribeiro J.M."/>
            <person name="Scarpassa V."/>
            <person name="Calvo E."/>
        </authorList>
    </citation>
    <scope>NUCLEOTIDE SEQUENCE</scope>
</reference>
<evidence type="ECO:0000313" key="2">
    <source>
        <dbReference type="EMBL" id="MBW78844.1"/>
    </source>
</evidence>